<keyword evidence="3 15" id="KW-0547">Nucleotide-binding</keyword>
<comment type="miscellaneous">
    <text evidence="15">In the RecBCD complex, RecB has a slow 3'-5' helicase, an exonuclease activity and loads RecA onto ssDNA, RecD has a fast 5'-3' helicase activity, while RecC stimulates the ATPase and processivity of the RecB helicase and contributes to recognition of the Chi site.</text>
</comment>
<keyword evidence="6 15" id="KW-0347">Helicase</keyword>
<comment type="catalytic activity">
    <reaction evidence="13 15">
        <text>Couples ATP hydrolysis with the unwinding of duplex DNA by translocating in the 3'-5' direction.</text>
        <dbReference type="EC" id="5.6.2.4"/>
    </reaction>
</comment>
<evidence type="ECO:0000256" key="13">
    <source>
        <dbReference type="ARBA" id="ARBA00034617"/>
    </source>
</evidence>
<sequence length="1146" mass="130265">MPQLDAASLPLTGRQLIEASAGTGKTYNITRLYIRLLLERDLTADQILVMTFTKAATQELRGRLGALLRQAHDEWETLNEPFFHELRERVRPDKARARLNQALLHLDEAAVYTIHGFCKRVLTQQAFASGISFSAEMETDSRALILEALRDWYRQEAGSDQFAELYRYWPTPEQFAQDWDRLIAASDPLPEPEVTDPQPAWEAFRAAWPDESEAFYTLNIKSRKGANQAIWQDHAQTLTNLAGQPWPGQIPDLFTGDFIKQAFSTAKKKAELPVLWQLVNTLRDLASETKARLAWAGVQYARRHLAQDKDRLDQLDFNDLIVLLRERLQAPGGDRLGEILAHQFPAALVDEFQDTDPDQYAILDAIYRPGPGRQPLLCMIGDPKQAIYGFRGGDVFAYLKARHDADGHWVMGKNFRSHPDVIQGYNRLFYGHPLPVLKKDEAPTESTEVFGFGIGYTPVEAGKPTLAGLNDPVKRGALQWGLLPKPDDQSKGFSKATMADLADWSAREIRRLLLEARWEDRPVRPGDIAVLVRDRNEAGILQQTLQQYGLASVYLSARDNVLQSPEAASLSLALQGILDLENDRTLVAALATPWFGLDTTQLFQLQQDEHAWARLQAEVTDLRERWLNQGLMSMALALFQRHVHPRPDRHERTLTNSLHLLELLQQASQHHRQPWSLLHWFDQARQDDALAAEAQLRLESDADLIQVVTQHGAKGLEYPIVFLPFVSYGRSPRQTPMLVRYHDRTDFSARLALNPSDEEIQWWEEEQAAEDIRLLYVAATRAEQRLYILAAAFDKVNRSPLARCLKVDSFEALSECVQSQVDEGTADRLSLENESETSEPDVSLSDRPEPEIARFTGRIERDWWLSSFSALTRNARHGGLSNPDRDQDEPDSAPTPKDKLPLRFSLARGAEAGNLLHDLLEGLDFAHPDFESALTAAHYRYDNLLGHLDQADTQLTAWLHDILATELPSGACLADLELNQTLRESEFYFPMRDPDANGSAMRSLADTLRRHREGEPVFLPDLRRLKGMMHGYIDLIYHWQGRYYLVDYKSTHLGDALNRYHDAALTESVRGSYYDLQYLIYGLALHRFLRVRLPDYDPERHLGGVHYLYLRGMAPGHSTGIYHRPMDLDALNALDRLFDGQTETVS</sequence>
<feature type="region of interest" description="DNA-binding and helicase activity, interacts with RecC" evidence="15">
    <location>
        <begin position="1"/>
        <end position="830"/>
    </location>
</feature>
<evidence type="ECO:0000256" key="3">
    <source>
        <dbReference type="ARBA" id="ARBA00022741"/>
    </source>
</evidence>
<comment type="catalytic activity">
    <reaction evidence="14 15">
        <text>ATP + H2O = ADP + phosphate + H(+)</text>
        <dbReference type="Rhea" id="RHEA:13065"/>
        <dbReference type="ChEBI" id="CHEBI:15377"/>
        <dbReference type="ChEBI" id="CHEBI:15378"/>
        <dbReference type="ChEBI" id="CHEBI:30616"/>
        <dbReference type="ChEBI" id="CHEBI:43474"/>
        <dbReference type="ChEBI" id="CHEBI:456216"/>
        <dbReference type="EC" id="5.6.2.4"/>
    </reaction>
</comment>
<evidence type="ECO:0000256" key="16">
    <source>
        <dbReference type="PROSITE-ProRule" id="PRU00560"/>
    </source>
</evidence>
<dbReference type="SUPFAM" id="SSF52980">
    <property type="entry name" value="Restriction endonuclease-like"/>
    <property type="match status" value="1"/>
</dbReference>
<comment type="function">
    <text evidence="15">A helicase/nuclease that prepares dsDNA breaks (DSB) for recombinational DNA repair. Binds to DSBs and unwinds DNA via a highly rapid and processive ATP-dependent bidirectional helicase activity. Unwinds dsDNA until it encounters a Chi (crossover hotspot instigator) sequence from the 3' direction. Cuts ssDNA a few nucleotides 3' to the Chi site. The properties and activities of the enzyme are changed at Chi. The Chi-altered holoenzyme produces a long 3'-ssDNA overhang and facilitates RecA-binding to the ssDNA for homologous DNA recombination and repair. Holoenzyme degrades any linearized DNA that is unable to undergo homologous recombination. In the holoenzyme this subunit contributes ATPase, 3'-5' helicase, exonuclease activity and loads RecA onto ssDNA.</text>
</comment>
<dbReference type="CDD" id="cd22352">
    <property type="entry name" value="RecB_C-like"/>
    <property type="match status" value="1"/>
</dbReference>
<evidence type="ECO:0000256" key="14">
    <source>
        <dbReference type="ARBA" id="ARBA00048988"/>
    </source>
</evidence>
<dbReference type="EMBL" id="BMXR01000003">
    <property type="protein sequence ID" value="GGX49816.1"/>
    <property type="molecule type" value="Genomic_DNA"/>
</dbReference>
<dbReference type="EC" id="5.6.2.4" evidence="15"/>
<dbReference type="PANTHER" id="PTHR11070:SF23">
    <property type="entry name" value="RECBCD ENZYME SUBUNIT RECB"/>
    <property type="match status" value="1"/>
</dbReference>
<organism evidence="20 21">
    <name type="scientific">Saccharospirillum salsuginis</name>
    <dbReference type="NCBI Taxonomy" id="418750"/>
    <lineage>
        <taxon>Bacteria</taxon>
        <taxon>Pseudomonadati</taxon>
        <taxon>Pseudomonadota</taxon>
        <taxon>Gammaproteobacteria</taxon>
        <taxon>Oceanospirillales</taxon>
        <taxon>Saccharospirillaceae</taxon>
        <taxon>Saccharospirillum</taxon>
    </lineage>
</organism>
<keyword evidence="10 15" id="KW-0238">DNA-binding</keyword>
<feature type="binding site" evidence="15">
    <location>
        <position position="1034"/>
    </location>
    <ligand>
        <name>Mg(2+)</name>
        <dbReference type="ChEBI" id="CHEBI:18420"/>
    </ligand>
</feature>
<dbReference type="InterPro" id="IPR038726">
    <property type="entry name" value="PDDEXK_AddAB-type"/>
</dbReference>
<comment type="catalytic activity">
    <reaction evidence="15">
        <text>Exonucleolytic cleavage (in the presence of ATP) in either 5'- to 3'- or 3'- to 5'-direction to yield 5'-phosphooligonucleotides.</text>
        <dbReference type="EC" id="3.1.11.5"/>
    </reaction>
</comment>
<dbReference type="Proteomes" id="UP000626148">
    <property type="component" value="Unassembled WGS sequence"/>
</dbReference>
<evidence type="ECO:0000256" key="6">
    <source>
        <dbReference type="ARBA" id="ARBA00022806"/>
    </source>
</evidence>
<evidence type="ECO:0000256" key="4">
    <source>
        <dbReference type="ARBA" id="ARBA00022763"/>
    </source>
</evidence>
<feature type="active site" description="For nuclease activity" evidence="15">
    <location>
        <position position="1047"/>
    </location>
</feature>
<dbReference type="GO" id="GO:0000287">
    <property type="term" value="F:magnesium ion binding"/>
    <property type="evidence" value="ECO:0007669"/>
    <property type="project" value="UniProtKB-UniRule"/>
</dbReference>
<evidence type="ECO:0000259" key="18">
    <source>
        <dbReference type="PROSITE" id="PS51198"/>
    </source>
</evidence>
<dbReference type="GO" id="GO:0009338">
    <property type="term" value="C:exodeoxyribonuclease V complex"/>
    <property type="evidence" value="ECO:0007669"/>
    <property type="project" value="TreeGrafter"/>
</dbReference>
<dbReference type="GO" id="GO:0005524">
    <property type="term" value="F:ATP binding"/>
    <property type="evidence" value="ECO:0007669"/>
    <property type="project" value="UniProtKB-UniRule"/>
</dbReference>
<dbReference type="Gene3D" id="3.40.50.300">
    <property type="entry name" value="P-loop containing nucleotide triphosphate hydrolases"/>
    <property type="match status" value="2"/>
</dbReference>
<comment type="domain">
    <text evidence="15">The N-terminal DNA-binding domain is a ssDNA-dependent ATPase and has ATP-dependent 3'-5' helicase function. This domain interacts with RecC.</text>
</comment>
<comment type="domain">
    <text evidence="15">The C-terminal domain has nuclease activity and interacts with RecD. It interacts with RecA, facilitating its loading onto ssDNA.</text>
</comment>
<dbReference type="PANTHER" id="PTHR11070">
    <property type="entry name" value="UVRD / RECB / PCRA DNA HELICASE FAMILY MEMBER"/>
    <property type="match status" value="1"/>
</dbReference>
<dbReference type="RefSeq" id="WP_189608057.1">
    <property type="nucleotide sequence ID" value="NZ_BMXR01000003.1"/>
</dbReference>
<accession>A0A918K5T4</accession>
<keyword evidence="7 15" id="KW-0269">Exonuclease</keyword>
<keyword evidence="9 15" id="KW-0460">Magnesium</keyword>
<dbReference type="Pfam" id="PF13361">
    <property type="entry name" value="UvrD_C"/>
    <property type="match status" value="1"/>
</dbReference>
<dbReference type="GO" id="GO:0003677">
    <property type="term" value="F:DNA binding"/>
    <property type="evidence" value="ECO:0007669"/>
    <property type="project" value="UniProtKB-UniRule"/>
</dbReference>
<keyword evidence="2 15" id="KW-0479">Metal-binding</keyword>
<gene>
    <name evidence="15 20" type="primary">recB</name>
    <name evidence="20" type="ORF">GCM10007392_16500</name>
</gene>
<dbReference type="InterPro" id="IPR000212">
    <property type="entry name" value="DNA_helicase_UvrD/REP"/>
</dbReference>
<keyword evidence="1 15" id="KW-0540">Nuclease</keyword>
<dbReference type="GO" id="GO:0008854">
    <property type="term" value="F:exodeoxyribonuclease V activity"/>
    <property type="evidence" value="ECO:0007669"/>
    <property type="project" value="UniProtKB-EC"/>
</dbReference>
<keyword evidence="21" id="KW-1185">Reference proteome</keyword>
<comment type="subunit">
    <text evidence="15">Heterotrimer of RecB, RecC and RecD. All subunits contribute to DNA-binding. Interacts with RecA.</text>
</comment>
<dbReference type="InterPro" id="IPR027417">
    <property type="entry name" value="P-loop_NTPase"/>
</dbReference>
<evidence type="ECO:0000256" key="11">
    <source>
        <dbReference type="ARBA" id="ARBA00023204"/>
    </source>
</evidence>
<keyword evidence="11 15" id="KW-0234">DNA repair</keyword>
<evidence type="ECO:0000256" key="17">
    <source>
        <dbReference type="SAM" id="MobiDB-lite"/>
    </source>
</evidence>
<keyword evidence="8 15" id="KW-0067">ATP-binding</keyword>
<comment type="cofactor">
    <cofactor evidence="15">
        <name>Mg(2+)</name>
        <dbReference type="ChEBI" id="CHEBI:18420"/>
    </cofactor>
    <text evidence="15">Binds 1 Mg(2+) ion per subunit.</text>
</comment>
<feature type="region of interest" description="Nuclease activity, interacts with RecD and RecA" evidence="15">
    <location>
        <begin position="862"/>
        <end position="1146"/>
    </location>
</feature>
<dbReference type="HAMAP" id="MF_01485">
    <property type="entry name" value="RecB"/>
    <property type="match status" value="1"/>
</dbReference>
<dbReference type="Gene3D" id="3.90.320.10">
    <property type="match status" value="1"/>
</dbReference>
<reference evidence="20" key="2">
    <citation type="submission" date="2020-09" db="EMBL/GenBank/DDBJ databases">
        <authorList>
            <person name="Sun Q."/>
            <person name="Kim S."/>
        </authorList>
    </citation>
    <scope>NUCLEOTIDE SEQUENCE</scope>
    <source>
        <strain evidence="20">KCTC 22169</strain>
    </source>
</reference>
<dbReference type="AlphaFoldDB" id="A0A918K5T4"/>
<evidence type="ECO:0000256" key="1">
    <source>
        <dbReference type="ARBA" id="ARBA00022722"/>
    </source>
</evidence>
<reference evidence="20" key="1">
    <citation type="journal article" date="2014" name="Int. J. Syst. Evol. Microbiol.">
        <title>Complete genome sequence of Corynebacterium casei LMG S-19264T (=DSM 44701T), isolated from a smear-ripened cheese.</title>
        <authorList>
            <consortium name="US DOE Joint Genome Institute (JGI-PGF)"/>
            <person name="Walter F."/>
            <person name="Albersmeier A."/>
            <person name="Kalinowski J."/>
            <person name="Ruckert C."/>
        </authorList>
    </citation>
    <scope>NUCLEOTIDE SEQUENCE</scope>
    <source>
        <strain evidence="20">KCTC 22169</strain>
    </source>
</reference>
<evidence type="ECO:0000256" key="9">
    <source>
        <dbReference type="ARBA" id="ARBA00022842"/>
    </source>
</evidence>
<feature type="binding site" evidence="15">
    <location>
        <position position="1047"/>
    </location>
    <ligand>
        <name>Mg(2+)</name>
        <dbReference type="ChEBI" id="CHEBI:18420"/>
    </ligand>
</feature>
<dbReference type="InterPro" id="IPR011335">
    <property type="entry name" value="Restrct_endonuc-II-like"/>
</dbReference>
<evidence type="ECO:0000256" key="15">
    <source>
        <dbReference type="HAMAP-Rule" id="MF_01485"/>
    </source>
</evidence>
<evidence type="ECO:0000313" key="21">
    <source>
        <dbReference type="Proteomes" id="UP000626148"/>
    </source>
</evidence>
<comment type="similarity">
    <text evidence="15">Belongs to the helicase family. UvrD subfamily.</text>
</comment>
<dbReference type="Pfam" id="PF12705">
    <property type="entry name" value="PDDEXK_1"/>
    <property type="match status" value="1"/>
</dbReference>
<dbReference type="GO" id="GO:0043138">
    <property type="term" value="F:3'-5' DNA helicase activity"/>
    <property type="evidence" value="ECO:0007669"/>
    <property type="project" value="UniProtKB-UniRule"/>
</dbReference>
<comment type="caution">
    <text evidence="20">The sequence shown here is derived from an EMBL/GenBank/DDBJ whole genome shotgun (WGS) entry which is preliminary data.</text>
</comment>
<feature type="region of interest" description="Disordered" evidence="17">
    <location>
        <begin position="823"/>
        <end position="850"/>
    </location>
</feature>
<evidence type="ECO:0000256" key="12">
    <source>
        <dbReference type="ARBA" id="ARBA00023235"/>
    </source>
</evidence>
<dbReference type="InterPro" id="IPR014017">
    <property type="entry name" value="DNA_helicase_UvrD-like_C"/>
</dbReference>
<dbReference type="Pfam" id="PF00580">
    <property type="entry name" value="UvrD-helicase"/>
    <property type="match status" value="1"/>
</dbReference>
<dbReference type="Gene3D" id="1.10.3170.10">
    <property type="entry name" value="Recbcd, chain B, domain 2"/>
    <property type="match status" value="1"/>
</dbReference>
<dbReference type="Gene3D" id="1.10.486.10">
    <property type="entry name" value="PCRA, domain 4"/>
    <property type="match status" value="1"/>
</dbReference>
<evidence type="ECO:0000259" key="19">
    <source>
        <dbReference type="PROSITE" id="PS51217"/>
    </source>
</evidence>
<evidence type="ECO:0000256" key="10">
    <source>
        <dbReference type="ARBA" id="ARBA00023125"/>
    </source>
</evidence>
<keyword evidence="4 15" id="KW-0227">DNA damage</keyword>
<dbReference type="EC" id="3.1.11.5" evidence="15"/>
<dbReference type="PROSITE" id="PS51217">
    <property type="entry name" value="UVRD_HELICASE_CTER"/>
    <property type="match status" value="1"/>
</dbReference>
<evidence type="ECO:0000313" key="20">
    <source>
        <dbReference type="EMBL" id="GGX49816.1"/>
    </source>
</evidence>
<evidence type="ECO:0000256" key="5">
    <source>
        <dbReference type="ARBA" id="ARBA00022801"/>
    </source>
</evidence>
<dbReference type="InterPro" id="IPR011604">
    <property type="entry name" value="PDDEXK-like_dom_sf"/>
</dbReference>
<keyword evidence="5 15" id="KW-0378">Hydrolase</keyword>
<dbReference type="GO" id="GO:0000724">
    <property type="term" value="P:double-strand break repair via homologous recombination"/>
    <property type="evidence" value="ECO:0007669"/>
    <property type="project" value="UniProtKB-UniRule"/>
</dbReference>
<feature type="binding site" evidence="15">
    <location>
        <position position="917"/>
    </location>
    <ligand>
        <name>Mg(2+)</name>
        <dbReference type="ChEBI" id="CHEBI:18420"/>
    </ligand>
</feature>
<name>A0A918K5T4_9GAMM</name>
<dbReference type="InterPro" id="IPR004586">
    <property type="entry name" value="RecB"/>
</dbReference>
<feature type="domain" description="UvrD-like helicase C-terminal" evidence="19">
    <location>
        <begin position="457"/>
        <end position="715"/>
    </location>
</feature>
<feature type="region of interest" description="Disordered" evidence="17">
    <location>
        <begin position="876"/>
        <end position="900"/>
    </location>
</feature>
<dbReference type="InterPro" id="IPR014016">
    <property type="entry name" value="UvrD-like_ATP-bd"/>
</dbReference>
<dbReference type="SUPFAM" id="SSF52540">
    <property type="entry name" value="P-loop containing nucleoside triphosphate hydrolases"/>
    <property type="match status" value="1"/>
</dbReference>
<feature type="binding site" evidence="16">
    <location>
        <begin position="19"/>
        <end position="26"/>
    </location>
    <ligand>
        <name>ATP</name>
        <dbReference type="ChEBI" id="CHEBI:30616"/>
    </ligand>
</feature>
<proteinExistence type="inferred from homology"/>
<dbReference type="PROSITE" id="PS51198">
    <property type="entry name" value="UVRD_HELICASE_ATP_BIND"/>
    <property type="match status" value="1"/>
</dbReference>
<evidence type="ECO:0000256" key="2">
    <source>
        <dbReference type="ARBA" id="ARBA00022723"/>
    </source>
</evidence>
<dbReference type="NCBIfam" id="TIGR00609">
    <property type="entry name" value="recB"/>
    <property type="match status" value="1"/>
</dbReference>
<keyword evidence="12 15" id="KW-0413">Isomerase</keyword>
<feature type="domain" description="UvrD-like helicase ATP-binding" evidence="18">
    <location>
        <begin position="1"/>
        <end position="418"/>
    </location>
</feature>
<protein>
    <recommendedName>
        <fullName evidence="15">RecBCD enzyme subunit RecB</fullName>
        <ecNumber evidence="15">3.1.11.5</ecNumber>
        <ecNumber evidence="15">5.6.2.4</ecNumber>
    </recommendedName>
    <alternativeName>
        <fullName evidence="15">DNA 3'-5' helicase subunit RecB</fullName>
    </alternativeName>
    <alternativeName>
        <fullName evidence="15">Exonuclease V subunit RecB</fullName>
        <shortName evidence="15">ExoV subunit RecB</shortName>
    </alternativeName>
    <alternativeName>
        <fullName evidence="15">Helicase/nuclease RecBCD subunit RecB</fullName>
    </alternativeName>
</protein>
<evidence type="ECO:0000256" key="8">
    <source>
        <dbReference type="ARBA" id="ARBA00022840"/>
    </source>
</evidence>
<dbReference type="GO" id="GO:0005829">
    <property type="term" value="C:cytosol"/>
    <property type="evidence" value="ECO:0007669"/>
    <property type="project" value="TreeGrafter"/>
</dbReference>
<evidence type="ECO:0000256" key="7">
    <source>
        <dbReference type="ARBA" id="ARBA00022839"/>
    </source>
</evidence>